<protein>
    <submittedName>
        <fullName evidence="1">Uncharacterized protein</fullName>
    </submittedName>
</protein>
<reference evidence="1 2" key="1">
    <citation type="submission" date="2013-12" db="EMBL/GenBank/DDBJ databases">
        <title>Improved hybrid genome assemblies of Bacteroides xylanisolvens SD CC 1b and Bacteroides xylanisolvens SD CC 2a using Illumina and 454 Sequencing.</title>
        <authorList>
            <person name="Ramaraj T."/>
            <person name="Sundararajan A."/>
            <person name="Mudge J."/>
            <person name="Schilkey F.D."/>
            <person name="Delvecchio V."/>
            <person name="Donlon M."/>
            <person name="Ziemer C."/>
        </authorList>
    </citation>
    <scope>NUCLEOTIDE SEQUENCE [LARGE SCALE GENOMIC DNA]</scope>
</reference>
<dbReference type="AlphaFoldDB" id="W6PB77"/>
<evidence type="ECO:0000313" key="1">
    <source>
        <dbReference type="EMBL" id="CDM07004.1"/>
    </source>
</evidence>
<comment type="caution">
    <text evidence="1">The sequence shown here is derived from an EMBL/GenBank/DDBJ whole genome shotgun (WGS) entry which is preliminary data.</text>
</comment>
<accession>W6PB77</accession>
<evidence type="ECO:0000313" key="2">
    <source>
        <dbReference type="Proteomes" id="UP000019380"/>
    </source>
</evidence>
<dbReference type="EMBL" id="CBXG010000049">
    <property type="protein sequence ID" value="CDM07004.1"/>
    <property type="molecule type" value="Genomic_DNA"/>
</dbReference>
<gene>
    <name evidence="1" type="ORF">BN890_46220</name>
</gene>
<sequence length="50" mass="5979">MNRQLIEETYEMRKLNISEKIKSFDCGDTDLNDFILNESFLYREEVGKVC</sequence>
<organism evidence="1 2">
    <name type="scientific">Bacteroides xylanisolvens SD CC 1b</name>
    <dbReference type="NCBI Taxonomy" id="702447"/>
    <lineage>
        <taxon>Bacteria</taxon>
        <taxon>Pseudomonadati</taxon>
        <taxon>Bacteroidota</taxon>
        <taxon>Bacteroidia</taxon>
        <taxon>Bacteroidales</taxon>
        <taxon>Bacteroidaceae</taxon>
        <taxon>Bacteroides</taxon>
    </lineage>
</organism>
<proteinExistence type="predicted"/>
<name>W6PB77_9BACE</name>
<dbReference type="Proteomes" id="UP000019380">
    <property type="component" value="Unassembled WGS sequence"/>
</dbReference>